<protein>
    <recommendedName>
        <fullName evidence="3">Suppressor of fused-like domain-containing protein</fullName>
    </recommendedName>
</protein>
<sequence length="223" mass="26038">MQQTNQPVPYETLLKEYAQETHMDQYRQKHFQQWCSDANGCSYCVSQGAWPFFGFIPRPNQSVTLCVAVSHHKDFFYLKIPTADLQIKVEGQKKFWGISHQQPWQDSLLDFAVACPLFLQQLPWKLMPGSLELWDEDRTLILVAQLARPLGKLGTDPEMELSGALFDFLDKAIIRFMLHELQIATIGKYRFLWESRDAEECQMRMRSLEQHRGLVPRFLVEAL</sequence>
<gene>
    <name evidence="1" type="ORF">HJG40_14040</name>
</gene>
<dbReference type="EMBL" id="JABELD010000143">
    <property type="protein sequence ID" value="MBU2739875.1"/>
    <property type="molecule type" value="Genomic_DNA"/>
</dbReference>
<comment type="caution">
    <text evidence="1">The sequence shown here is derived from an EMBL/GenBank/DDBJ whole genome shotgun (WGS) entry which is preliminary data.</text>
</comment>
<proteinExistence type="predicted"/>
<keyword evidence="2" id="KW-1185">Reference proteome</keyword>
<evidence type="ECO:0008006" key="3">
    <source>
        <dbReference type="Google" id="ProtNLM"/>
    </source>
</evidence>
<dbReference type="RefSeq" id="WP_215864751.1">
    <property type="nucleotide sequence ID" value="NZ_JABELD010000143.1"/>
</dbReference>
<reference evidence="1 2" key="1">
    <citation type="journal article" date="2021" name="ISME J.">
        <title>Genomic evolution of the class Acidithiobacillia: deep-branching Proteobacteria living in extreme acidic conditions.</title>
        <authorList>
            <person name="Moya-Beltran A."/>
            <person name="Beard S."/>
            <person name="Rojas-Villalobos C."/>
            <person name="Issotta F."/>
            <person name="Gallardo Y."/>
            <person name="Ulloa R."/>
            <person name="Giaveno A."/>
            <person name="Degli Esposti M."/>
            <person name="Johnson D.B."/>
            <person name="Quatrini R."/>
        </authorList>
    </citation>
    <scope>NUCLEOTIDE SEQUENCE [LARGE SCALE GENOMIC DNA]</scope>
    <source>
        <strain evidence="1 2">ATCC 19703</strain>
    </source>
</reference>
<organism evidence="1 2">
    <name type="scientific">Acidithiobacillus concretivorus</name>
    <dbReference type="NCBI Taxonomy" id="3063952"/>
    <lineage>
        <taxon>Bacteria</taxon>
        <taxon>Pseudomonadati</taxon>
        <taxon>Pseudomonadota</taxon>
        <taxon>Acidithiobacillia</taxon>
        <taxon>Acidithiobacillales</taxon>
        <taxon>Acidithiobacillaceae</taxon>
        <taxon>Acidithiobacillus</taxon>
    </lineage>
</organism>
<evidence type="ECO:0000313" key="2">
    <source>
        <dbReference type="Proteomes" id="UP001197028"/>
    </source>
</evidence>
<dbReference type="Proteomes" id="UP001197028">
    <property type="component" value="Unassembled WGS sequence"/>
</dbReference>
<name>A0ABS5ZTZ7_9PROT</name>
<accession>A0ABS5ZTZ7</accession>
<evidence type="ECO:0000313" key="1">
    <source>
        <dbReference type="EMBL" id="MBU2739875.1"/>
    </source>
</evidence>